<keyword evidence="2" id="KW-0479">Metal-binding</keyword>
<protein>
    <submittedName>
        <fullName evidence="8">Nitrite reductase (NADH) small subunit</fullName>
    </submittedName>
</protein>
<dbReference type="AlphaFoldDB" id="A0A4R3I6R2"/>
<evidence type="ECO:0000256" key="3">
    <source>
        <dbReference type="ARBA" id="ARBA00023002"/>
    </source>
</evidence>
<keyword evidence="9" id="KW-1185">Reference proteome</keyword>
<evidence type="ECO:0000256" key="6">
    <source>
        <dbReference type="ARBA" id="ARBA00023063"/>
    </source>
</evidence>
<keyword evidence="4" id="KW-0408">Iron</keyword>
<feature type="domain" description="Rieske" evidence="7">
    <location>
        <begin position="10"/>
        <end position="111"/>
    </location>
</feature>
<dbReference type="Proteomes" id="UP000295793">
    <property type="component" value="Unassembled WGS sequence"/>
</dbReference>
<gene>
    <name evidence="8" type="ORF">BCF53_11254</name>
</gene>
<evidence type="ECO:0000256" key="2">
    <source>
        <dbReference type="ARBA" id="ARBA00022723"/>
    </source>
</evidence>
<dbReference type="CDD" id="cd03529">
    <property type="entry name" value="Rieske_NirD"/>
    <property type="match status" value="1"/>
</dbReference>
<organism evidence="8 9">
    <name type="scientific">Reinekea marinisedimentorum</name>
    <dbReference type="NCBI Taxonomy" id="230495"/>
    <lineage>
        <taxon>Bacteria</taxon>
        <taxon>Pseudomonadati</taxon>
        <taxon>Pseudomonadota</taxon>
        <taxon>Gammaproteobacteria</taxon>
        <taxon>Oceanospirillales</taxon>
        <taxon>Saccharospirillaceae</taxon>
        <taxon>Reinekea</taxon>
    </lineage>
</organism>
<dbReference type="EMBL" id="SLZR01000012">
    <property type="protein sequence ID" value="TCS39769.1"/>
    <property type="molecule type" value="Genomic_DNA"/>
</dbReference>
<dbReference type="GO" id="GO:0046872">
    <property type="term" value="F:metal ion binding"/>
    <property type="evidence" value="ECO:0007669"/>
    <property type="project" value="UniProtKB-KW"/>
</dbReference>
<dbReference type="Gene3D" id="2.102.10.10">
    <property type="entry name" value="Rieske [2Fe-2S] iron-sulphur domain"/>
    <property type="match status" value="1"/>
</dbReference>
<dbReference type="GO" id="GO:0008942">
    <property type="term" value="F:nitrite reductase [NAD(P)H] activity"/>
    <property type="evidence" value="ECO:0007669"/>
    <property type="project" value="InterPro"/>
</dbReference>
<reference evidence="8 9" key="1">
    <citation type="submission" date="2019-03" db="EMBL/GenBank/DDBJ databases">
        <title>Genomic Encyclopedia of Archaeal and Bacterial Type Strains, Phase II (KMG-II): from individual species to whole genera.</title>
        <authorList>
            <person name="Goeker M."/>
        </authorList>
    </citation>
    <scope>NUCLEOTIDE SEQUENCE [LARGE SCALE GENOMIC DNA]</scope>
    <source>
        <strain evidence="8 9">DSM 15388</strain>
    </source>
</reference>
<name>A0A4R3I6R2_9GAMM</name>
<evidence type="ECO:0000256" key="4">
    <source>
        <dbReference type="ARBA" id="ARBA00023004"/>
    </source>
</evidence>
<dbReference type="SUPFAM" id="SSF50022">
    <property type="entry name" value="ISP domain"/>
    <property type="match status" value="1"/>
</dbReference>
<keyword evidence="5" id="KW-0411">Iron-sulfur</keyword>
<dbReference type="PANTHER" id="PTHR40562">
    <property type="match status" value="1"/>
</dbReference>
<sequence>MTAQLKTQWQSVCSTADLVEDSGVAALLNGKQIAIFYIKKLDAIYAIDNYCPFSNANVISRGIIGSLKGQTVVASPIYKQHFNLETGQCLEDSEVTLNTYPVKIEQDTVLLAI</sequence>
<dbReference type="GO" id="GO:0051537">
    <property type="term" value="F:2 iron, 2 sulfur cluster binding"/>
    <property type="evidence" value="ECO:0007669"/>
    <property type="project" value="UniProtKB-KW"/>
</dbReference>
<dbReference type="PANTHER" id="PTHR40562:SF1">
    <property type="entry name" value="NITRITE REDUCTASE (NADH) SMALL SUBUNIT"/>
    <property type="match status" value="1"/>
</dbReference>
<dbReference type="GO" id="GO:0042128">
    <property type="term" value="P:nitrate assimilation"/>
    <property type="evidence" value="ECO:0007669"/>
    <property type="project" value="UniProtKB-KW"/>
</dbReference>
<dbReference type="InterPro" id="IPR012748">
    <property type="entry name" value="Rieske-like_NirD"/>
</dbReference>
<evidence type="ECO:0000256" key="1">
    <source>
        <dbReference type="ARBA" id="ARBA00022714"/>
    </source>
</evidence>
<keyword evidence="3" id="KW-0560">Oxidoreductase</keyword>
<dbReference type="OrthoDB" id="516687at2"/>
<keyword evidence="1" id="KW-0001">2Fe-2S</keyword>
<dbReference type="RefSeq" id="WP_132702297.1">
    <property type="nucleotide sequence ID" value="NZ_SLZR01000012.1"/>
</dbReference>
<evidence type="ECO:0000313" key="9">
    <source>
        <dbReference type="Proteomes" id="UP000295793"/>
    </source>
</evidence>
<dbReference type="Pfam" id="PF13806">
    <property type="entry name" value="Rieske_2"/>
    <property type="match status" value="1"/>
</dbReference>
<evidence type="ECO:0000313" key="8">
    <source>
        <dbReference type="EMBL" id="TCS39769.1"/>
    </source>
</evidence>
<comment type="caution">
    <text evidence="8">The sequence shown here is derived from an EMBL/GenBank/DDBJ whole genome shotgun (WGS) entry which is preliminary data.</text>
</comment>
<proteinExistence type="predicted"/>
<dbReference type="PROSITE" id="PS51300">
    <property type="entry name" value="NIRD"/>
    <property type="match status" value="1"/>
</dbReference>
<dbReference type="InterPro" id="IPR017881">
    <property type="entry name" value="NirD"/>
</dbReference>
<accession>A0A4R3I6R2</accession>
<dbReference type="PROSITE" id="PS51296">
    <property type="entry name" value="RIESKE"/>
    <property type="match status" value="1"/>
</dbReference>
<evidence type="ECO:0000259" key="7">
    <source>
        <dbReference type="PROSITE" id="PS51296"/>
    </source>
</evidence>
<dbReference type="InterPro" id="IPR036922">
    <property type="entry name" value="Rieske_2Fe-2S_sf"/>
</dbReference>
<keyword evidence="6" id="KW-0534">Nitrate assimilation</keyword>
<evidence type="ECO:0000256" key="5">
    <source>
        <dbReference type="ARBA" id="ARBA00023014"/>
    </source>
</evidence>
<dbReference type="InterPro" id="IPR017941">
    <property type="entry name" value="Rieske_2Fe-2S"/>
</dbReference>
<dbReference type="NCBIfam" id="TIGR02378">
    <property type="entry name" value="nirD_assim_sml"/>
    <property type="match status" value="1"/>
</dbReference>